<evidence type="ECO:0000313" key="2">
    <source>
        <dbReference type="Proteomes" id="UP000821845"/>
    </source>
</evidence>
<keyword evidence="2" id="KW-1185">Reference proteome</keyword>
<dbReference type="Proteomes" id="UP000821845">
    <property type="component" value="Chromosome 3"/>
</dbReference>
<accession>A0ACB7SQ92</accession>
<sequence length="273" mass="28997">MNSFVLLTFLCTTMAAVNVLGSPDDVDDVIIEGSKAFSLLLPAITLPYAVALIAVLVPLAKAFVLGVMNVFNLPFEALLALYFLLYVAMYTFPQLASLIKVTSVFTARSESARATGAGELPEFPAGEAVMKWARNFMPASWVAAVMPAAAPAVTTPEATTTDGATTTAATTEPVVGTTISTTVSEPEFWPLTSETPAAVTSTKSIITTKTPSTSSKCASFKVCDSVSRLVKDYPVSMMLMSYLSDYLKGLKYERAVREGMAGLNCTSVYPQCS</sequence>
<evidence type="ECO:0000313" key="1">
    <source>
        <dbReference type="EMBL" id="KAH6936207.1"/>
    </source>
</evidence>
<comment type="caution">
    <text evidence="1">The sequence shown here is derived from an EMBL/GenBank/DDBJ whole genome shotgun (WGS) entry which is preliminary data.</text>
</comment>
<protein>
    <submittedName>
        <fullName evidence="1">Uncharacterized protein</fullName>
    </submittedName>
</protein>
<dbReference type="EMBL" id="CM023483">
    <property type="protein sequence ID" value="KAH6936207.1"/>
    <property type="molecule type" value="Genomic_DNA"/>
</dbReference>
<organism evidence="1 2">
    <name type="scientific">Hyalomma asiaticum</name>
    <name type="common">Tick</name>
    <dbReference type="NCBI Taxonomy" id="266040"/>
    <lineage>
        <taxon>Eukaryota</taxon>
        <taxon>Metazoa</taxon>
        <taxon>Ecdysozoa</taxon>
        <taxon>Arthropoda</taxon>
        <taxon>Chelicerata</taxon>
        <taxon>Arachnida</taxon>
        <taxon>Acari</taxon>
        <taxon>Parasitiformes</taxon>
        <taxon>Ixodida</taxon>
        <taxon>Ixodoidea</taxon>
        <taxon>Ixodidae</taxon>
        <taxon>Hyalomminae</taxon>
        <taxon>Hyalomma</taxon>
    </lineage>
</organism>
<gene>
    <name evidence="1" type="ORF">HPB50_014987</name>
</gene>
<reference evidence="1" key="1">
    <citation type="submission" date="2020-05" db="EMBL/GenBank/DDBJ databases">
        <title>Large-scale comparative analyses of tick genomes elucidate their genetic diversity and vector capacities.</title>
        <authorList>
            <person name="Jia N."/>
            <person name="Wang J."/>
            <person name="Shi W."/>
            <person name="Du L."/>
            <person name="Sun Y."/>
            <person name="Zhan W."/>
            <person name="Jiang J."/>
            <person name="Wang Q."/>
            <person name="Zhang B."/>
            <person name="Ji P."/>
            <person name="Sakyi L.B."/>
            <person name="Cui X."/>
            <person name="Yuan T."/>
            <person name="Jiang B."/>
            <person name="Yang W."/>
            <person name="Lam T.T.-Y."/>
            <person name="Chang Q."/>
            <person name="Ding S."/>
            <person name="Wang X."/>
            <person name="Zhu J."/>
            <person name="Ruan X."/>
            <person name="Zhao L."/>
            <person name="Wei J."/>
            <person name="Que T."/>
            <person name="Du C."/>
            <person name="Cheng J."/>
            <person name="Dai P."/>
            <person name="Han X."/>
            <person name="Huang E."/>
            <person name="Gao Y."/>
            <person name="Liu J."/>
            <person name="Shao H."/>
            <person name="Ye R."/>
            <person name="Li L."/>
            <person name="Wei W."/>
            <person name="Wang X."/>
            <person name="Wang C."/>
            <person name="Yang T."/>
            <person name="Huo Q."/>
            <person name="Li W."/>
            <person name="Guo W."/>
            <person name="Chen H."/>
            <person name="Zhou L."/>
            <person name="Ni X."/>
            <person name="Tian J."/>
            <person name="Zhou Y."/>
            <person name="Sheng Y."/>
            <person name="Liu T."/>
            <person name="Pan Y."/>
            <person name="Xia L."/>
            <person name="Li J."/>
            <person name="Zhao F."/>
            <person name="Cao W."/>
        </authorList>
    </citation>
    <scope>NUCLEOTIDE SEQUENCE</scope>
    <source>
        <strain evidence="1">Hyas-2018</strain>
    </source>
</reference>
<name>A0ACB7SQ92_HYAAI</name>
<proteinExistence type="predicted"/>